<dbReference type="KEGG" id="suln:FJR47_08910"/>
<dbReference type="InterPro" id="IPR006439">
    <property type="entry name" value="HAD-SF_hydro_IA"/>
</dbReference>
<evidence type="ECO:0000256" key="1">
    <source>
        <dbReference type="ARBA" id="ARBA00000830"/>
    </source>
</evidence>
<dbReference type="InterPro" id="IPR041492">
    <property type="entry name" value="HAD_2"/>
</dbReference>
<dbReference type="InterPro" id="IPR050155">
    <property type="entry name" value="HAD-like_hydrolase_sf"/>
</dbReference>
<dbReference type="Proteomes" id="UP000326061">
    <property type="component" value="Chromosome"/>
</dbReference>
<sequence>MIILFDLDGTLIDSTDAILESFHHSFDFHKLSRKEDEEIKALIGYPLDIMYENLGVQKSVIAEIITTYKERYRDISTQKTTLLQNAKEAVELASQFATLGIVTTKTGRYSQVLMEHFEIMHHFDVLIGREHVQNPKPNAEPIIKALEKLDTKNREVWMIGDTKLDLLAAKSANVNSIGVLSGYDSNETLKKFTNVIFNDALEAALYLQKRKK</sequence>
<dbReference type="InterPro" id="IPR023214">
    <property type="entry name" value="HAD_sf"/>
</dbReference>
<dbReference type="EMBL" id="CP041166">
    <property type="protein sequence ID" value="QFR44032.1"/>
    <property type="molecule type" value="Genomic_DNA"/>
</dbReference>
<dbReference type="SFLD" id="SFLDG01129">
    <property type="entry name" value="C1.5:_HAD__Beta-PGM__Phosphata"/>
    <property type="match status" value="1"/>
</dbReference>
<evidence type="ECO:0000313" key="6">
    <source>
        <dbReference type="Proteomes" id="UP000326061"/>
    </source>
</evidence>
<dbReference type="SFLD" id="SFLDS00003">
    <property type="entry name" value="Haloacid_Dehalogenase"/>
    <property type="match status" value="1"/>
</dbReference>
<evidence type="ECO:0000256" key="4">
    <source>
        <dbReference type="ARBA" id="ARBA00013078"/>
    </source>
</evidence>
<proteinExistence type="inferred from homology"/>
<dbReference type="GO" id="GO:0005829">
    <property type="term" value="C:cytosol"/>
    <property type="evidence" value="ECO:0007669"/>
    <property type="project" value="TreeGrafter"/>
</dbReference>
<dbReference type="InterPro" id="IPR036412">
    <property type="entry name" value="HAD-like_sf"/>
</dbReference>
<comment type="pathway">
    <text evidence="2">Organic acid metabolism; glycolate biosynthesis; glycolate from 2-phosphoglycolate: step 1/1.</text>
</comment>
<dbReference type="AlphaFoldDB" id="A0AAJ4DNB7"/>
<dbReference type="EC" id="3.1.3.18" evidence="4"/>
<dbReference type="PANTHER" id="PTHR43434:SF1">
    <property type="entry name" value="PHOSPHOGLYCOLATE PHOSPHATASE"/>
    <property type="match status" value="1"/>
</dbReference>
<protein>
    <recommendedName>
        <fullName evidence="4">phosphoglycolate phosphatase</fullName>
        <ecNumber evidence="4">3.1.3.18</ecNumber>
    </recommendedName>
</protein>
<reference evidence="6" key="1">
    <citation type="submission" date="2019-06" db="EMBL/GenBank/DDBJ databases">
        <title>Sulfurimonas gotlandica sp. nov., a chemoautotrophic and psychrotolerant epsilonproteobacterium isolated from a pelagic redoxcline, and an emended description of the genus Sulfurimonas.</title>
        <authorList>
            <person name="Wang S."/>
            <person name="Jiang L."/>
            <person name="Shao Z."/>
        </authorList>
    </citation>
    <scope>NUCLEOTIDE SEQUENCE [LARGE SCALE GENOMIC DNA]</scope>
    <source>
        <strain evidence="6">1-1N</strain>
    </source>
</reference>
<accession>A0AAJ4DNB7</accession>
<keyword evidence="6" id="KW-1185">Reference proteome</keyword>
<organism evidence="5 6">
    <name type="scientific">Sulfurimonas xiamenensis</name>
    <dbReference type="NCBI Taxonomy" id="2590021"/>
    <lineage>
        <taxon>Bacteria</taxon>
        <taxon>Pseudomonadati</taxon>
        <taxon>Campylobacterota</taxon>
        <taxon>Epsilonproteobacteria</taxon>
        <taxon>Campylobacterales</taxon>
        <taxon>Sulfurimonadaceae</taxon>
        <taxon>Sulfurimonas</taxon>
    </lineage>
</organism>
<dbReference type="Pfam" id="PF13419">
    <property type="entry name" value="HAD_2"/>
    <property type="match status" value="1"/>
</dbReference>
<evidence type="ECO:0000313" key="5">
    <source>
        <dbReference type="EMBL" id="QFR44032.1"/>
    </source>
</evidence>
<comment type="catalytic activity">
    <reaction evidence="1">
        <text>2-phosphoglycolate + H2O = glycolate + phosphate</text>
        <dbReference type="Rhea" id="RHEA:14369"/>
        <dbReference type="ChEBI" id="CHEBI:15377"/>
        <dbReference type="ChEBI" id="CHEBI:29805"/>
        <dbReference type="ChEBI" id="CHEBI:43474"/>
        <dbReference type="ChEBI" id="CHEBI:58033"/>
        <dbReference type="EC" id="3.1.3.18"/>
    </reaction>
</comment>
<dbReference type="Gene3D" id="3.40.50.1000">
    <property type="entry name" value="HAD superfamily/HAD-like"/>
    <property type="match status" value="1"/>
</dbReference>
<dbReference type="GO" id="GO:0008967">
    <property type="term" value="F:phosphoglycolate phosphatase activity"/>
    <property type="evidence" value="ECO:0007669"/>
    <property type="project" value="UniProtKB-EC"/>
</dbReference>
<evidence type="ECO:0000256" key="3">
    <source>
        <dbReference type="ARBA" id="ARBA00006171"/>
    </source>
</evidence>
<dbReference type="SUPFAM" id="SSF56784">
    <property type="entry name" value="HAD-like"/>
    <property type="match status" value="1"/>
</dbReference>
<name>A0AAJ4DNB7_9BACT</name>
<keyword evidence="5" id="KW-0378">Hydrolase</keyword>
<dbReference type="InterPro" id="IPR023198">
    <property type="entry name" value="PGP-like_dom2"/>
</dbReference>
<dbReference type="RefSeq" id="WP_152300092.1">
    <property type="nucleotide sequence ID" value="NZ_CP041166.1"/>
</dbReference>
<dbReference type="Gene3D" id="1.10.150.240">
    <property type="entry name" value="Putative phosphatase, domain 2"/>
    <property type="match status" value="1"/>
</dbReference>
<comment type="similarity">
    <text evidence="3">Belongs to the HAD-like hydrolase superfamily. CbbY/CbbZ/Gph/YieH family.</text>
</comment>
<dbReference type="GO" id="GO:0006281">
    <property type="term" value="P:DNA repair"/>
    <property type="evidence" value="ECO:0007669"/>
    <property type="project" value="TreeGrafter"/>
</dbReference>
<evidence type="ECO:0000256" key="2">
    <source>
        <dbReference type="ARBA" id="ARBA00004818"/>
    </source>
</evidence>
<dbReference type="PANTHER" id="PTHR43434">
    <property type="entry name" value="PHOSPHOGLYCOLATE PHOSPHATASE"/>
    <property type="match status" value="1"/>
</dbReference>
<gene>
    <name evidence="5" type="ORF">FJR47_08910</name>
</gene>
<dbReference type="NCBIfam" id="TIGR01549">
    <property type="entry name" value="HAD-SF-IA-v1"/>
    <property type="match status" value="1"/>
</dbReference>